<organism evidence="3 4">
    <name type="scientific">Arabidopsis thaliana</name>
    <name type="common">Mouse-ear cress</name>
    <dbReference type="NCBI Taxonomy" id="3702"/>
    <lineage>
        <taxon>Eukaryota</taxon>
        <taxon>Viridiplantae</taxon>
        <taxon>Streptophyta</taxon>
        <taxon>Embryophyta</taxon>
        <taxon>Tracheophyta</taxon>
        <taxon>Spermatophyta</taxon>
        <taxon>Magnoliopsida</taxon>
        <taxon>eudicotyledons</taxon>
        <taxon>Gunneridae</taxon>
        <taxon>Pentapetalae</taxon>
        <taxon>rosids</taxon>
        <taxon>malvids</taxon>
        <taxon>Brassicales</taxon>
        <taxon>Brassicaceae</taxon>
        <taxon>Camelineae</taxon>
        <taxon>Arabidopsis</taxon>
    </lineage>
</organism>
<feature type="region of interest" description="Disordered" evidence="2">
    <location>
        <begin position="584"/>
        <end position="662"/>
    </location>
</feature>
<feature type="compositionally biased region" description="Basic and acidic residues" evidence="2">
    <location>
        <begin position="584"/>
        <end position="604"/>
    </location>
</feature>
<dbReference type="InterPro" id="IPR006736">
    <property type="entry name" value="DUF601"/>
</dbReference>
<feature type="compositionally biased region" description="Basic and acidic residues" evidence="2">
    <location>
        <begin position="653"/>
        <end position="662"/>
    </location>
</feature>
<proteinExistence type="predicted"/>
<dbReference type="EMBL" id="CACSHJ010000088">
    <property type="protein sequence ID" value="CAA0362021.1"/>
    <property type="molecule type" value="Genomic_DNA"/>
</dbReference>
<dbReference type="ExpressionAtlas" id="A0A5S9WYG3">
    <property type="expression patterns" value="differential"/>
</dbReference>
<evidence type="ECO:0000256" key="1">
    <source>
        <dbReference type="SAM" id="Coils"/>
    </source>
</evidence>
<dbReference type="Pfam" id="PF04642">
    <property type="entry name" value="DUF601"/>
    <property type="match status" value="1"/>
</dbReference>
<accession>A0A5S9WYG3</accession>
<dbReference type="Proteomes" id="UP000434276">
    <property type="component" value="Unassembled WGS sequence"/>
</dbReference>
<protein>
    <submittedName>
        <fullName evidence="3">Uncharacterized protein</fullName>
    </submittedName>
</protein>
<gene>
    <name evidence="3" type="ORF">C24_LOCUS7748</name>
</gene>
<feature type="compositionally biased region" description="Polar residues" evidence="2">
    <location>
        <begin position="281"/>
        <end position="298"/>
    </location>
</feature>
<evidence type="ECO:0000313" key="4">
    <source>
        <dbReference type="Proteomes" id="UP000434276"/>
    </source>
</evidence>
<dbReference type="OrthoDB" id="10351007at2759"/>
<feature type="compositionally biased region" description="Basic and acidic residues" evidence="2">
    <location>
        <begin position="241"/>
        <end position="261"/>
    </location>
</feature>
<name>A0A5S9WYG3_ARATH</name>
<feature type="region of interest" description="Disordered" evidence="2">
    <location>
        <begin position="241"/>
        <end position="356"/>
    </location>
</feature>
<evidence type="ECO:0000313" key="3">
    <source>
        <dbReference type="EMBL" id="CAA0362021.1"/>
    </source>
</evidence>
<feature type="compositionally biased region" description="Basic and acidic residues" evidence="2">
    <location>
        <begin position="269"/>
        <end position="280"/>
    </location>
</feature>
<dbReference type="AlphaFoldDB" id="A0A5S9WYG3"/>
<reference evidence="3 4" key="1">
    <citation type="submission" date="2019-12" db="EMBL/GenBank/DDBJ databases">
        <authorList>
            <person name="Jiao W.-B."/>
            <person name="Schneeberger K."/>
        </authorList>
    </citation>
    <scope>NUCLEOTIDE SEQUENCE [LARGE SCALE GENOMIC DNA]</scope>
    <source>
        <strain evidence="4">cv. C24</strain>
    </source>
</reference>
<feature type="coiled-coil region" evidence="1">
    <location>
        <begin position="461"/>
        <end position="518"/>
    </location>
</feature>
<sequence>MPPRKVVREVFLIDGKFGKYKTSLSTSSRLLLLRGAHQIPHQIPLISPEPTVCPENPPPGHTCAFEIFFSLCVGIALPQLCPNVIRTVLCLITLAEEDRFSLSLNDLLQLYAVKKGRTKGTFFLSPRKGFRVFDDFPDKDEQWRKSYFFFPVNDLTYGNKTGLFVSEWAARTVSTPPVSHTFAPHFSNFCRQDLGWESLTIDRIRASGRRIRSRTDLAVSSPPFCPRIIDKADMSLPSYRAEKKLERERDEQEKARIKSDKTVMAGTLEDSKLRSLEKSKYQQSDSGSRSRQTTNKASVSAGKKPETPTSGSGKTIKDSKKRAADKKRKQPEETNPSPPRSSRPRHEEKGAKLKGIVKEAPQNLVVLSFRESETCESERRNVPLPAPPMTFADTMRTLVPPGSAIAPFDEMKEVNKENYLGFAGKLGKLILEFNSVFCSHEDQLSDKDVEIESFKRSEDENAKAVEKANKVMNRMKAAELQNAYLDAIEKETQARADLRTCEEKMKKMEEEQAEMIAAARTDERRKVRAQFHDFSLKYGNFFKESEEVETLKVRVAEAKANRELLEEIEKGEIPDLSKELESVRADEKKFARHAAEPKTPRPDPTELTSLLADTPSEVAAESIPPTEVAIIDEGGSNKGSTSEAGIAAMFPVDVEKDSGKTE</sequence>
<keyword evidence="1" id="KW-0175">Coiled coil</keyword>
<evidence type="ECO:0000256" key="2">
    <source>
        <dbReference type="SAM" id="MobiDB-lite"/>
    </source>
</evidence>